<dbReference type="SUPFAM" id="SSF56024">
    <property type="entry name" value="Phospholipase D/nuclease"/>
    <property type="match status" value="1"/>
</dbReference>
<evidence type="ECO:0000259" key="3">
    <source>
        <dbReference type="PROSITE" id="PS51192"/>
    </source>
</evidence>
<dbReference type="Gene3D" id="3.40.50.300">
    <property type="entry name" value="P-loop containing nucleotide triphosphate hydrolases"/>
    <property type="match status" value="2"/>
</dbReference>
<dbReference type="PROSITE" id="PS51084">
    <property type="entry name" value="HIT_2"/>
    <property type="match status" value="1"/>
</dbReference>
<dbReference type="InterPro" id="IPR006935">
    <property type="entry name" value="Helicase/UvrB_N"/>
</dbReference>
<feature type="domain" description="Helicase C-terminal" evidence="4">
    <location>
        <begin position="540"/>
        <end position="689"/>
    </location>
</feature>
<dbReference type="PROSITE" id="PS51192">
    <property type="entry name" value="HELICASE_ATP_BIND_1"/>
    <property type="match status" value="1"/>
</dbReference>
<protein>
    <submittedName>
        <fullName evidence="5">DUF3427 domain-containing protein</fullName>
    </submittedName>
</protein>
<accession>A0ABT1M752</accession>
<evidence type="ECO:0000259" key="2">
    <source>
        <dbReference type="PROSITE" id="PS51084"/>
    </source>
</evidence>
<feature type="domain" description="Helicase ATP-binding" evidence="3">
    <location>
        <begin position="341"/>
        <end position="489"/>
    </location>
</feature>
<dbReference type="Proteomes" id="UP001651690">
    <property type="component" value="Unassembled WGS sequence"/>
</dbReference>
<organism evidence="5 6">
    <name type="scientific">Mycolicibacterium arenosum</name>
    <dbReference type="NCBI Taxonomy" id="2952157"/>
    <lineage>
        <taxon>Bacteria</taxon>
        <taxon>Bacillati</taxon>
        <taxon>Actinomycetota</taxon>
        <taxon>Actinomycetes</taxon>
        <taxon>Mycobacteriales</taxon>
        <taxon>Mycobacteriaceae</taxon>
        <taxon>Mycolicibacterium</taxon>
    </lineage>
</organism>
<evidence type="ECO:0000259" key="4">
    <source>
        <dbReference type="PROSITE" id="PS51194"/>
    </source>
</evidence>
<dbReference type="SUPFAM" id="SSF52540">
    <property type="entry name" value="P-loop containing nucleoside triphosphate hydrolases"/>
    <property type="match status" value="1"/>
</dbReference>
<comment type="caution">
    <text evidence="5">The sequence shown here is derived from an EMBL/GenBank/DDBJ whole genome shotgun (WGS) entry which is preliminary data.</text>
</comment>
<dbReference type="InterPro" id="IPR021835">
    <property type="entry name" value="DUF3427"/>
</dbReference>
<reference evidence="5 6" key="1">
    <citation type="submission" date="2022-06" db="EMBL/GenBank/DDBJ databases">
        <title>Mycolicibacterium sp. CAU 1645 isolated from seawater.</title>
        <authorList>
            <person name="Kim W."/>
        </authorList>
    </citation>
    <scope>NUCLEOTIDE SEQUENCE [LARGE SCALE GENOMIC DNA]</scope>
    <source>
        <strain evidence="5 6">CAU 1645</strain>
    </source>
</reference>
<dbReference type="PROSITE" id="PS51194">
    <property type="entry name" value="HELICASE_CTER"/>
    <property type="match status" value="1"/>
</dbReference>
<feature type="domain" description="HIT" evidence="2">
    <location>
        <begin position="1"/>
        <end position="110"/>
    </location>
</feature>
<dbReference type="PANTHER" id="PTHR47962:SF4">
    <property type="entry name" value="HELICASE"/>
    <property type="match status" value="1"/>
</dbReference>
<evidence type="ECO:0000313" key="6">
    <source>
        <dbReference type="Proteomes" id="UP001651690"/>
    </source>
</evidence>
<dbReference type="Pfam" id="PF13091">
    <property type="entry name" value="PLDc_2"/>
    <property type="match status" value="1"/>
</dbReference>
<dbReference type="InterPro" id="IPR011146">
    <property type="entry name" value="HIT-like"/>
</dbReference>
<dbReference type="SUPFAM" id="SSF54197">
    <property type="entry name" value="HIT-like"/>
    <property type="match status" value="1"/>
</dbReference>
<dbReference type="SMART" id="SM00487">
    <property type="entry name" value="DEXDc"/>
    <property type="match status" value="1"/>
</dbReference>
<dbReference type="Pfam" id="PF00271">
    <property type="entry name" value="Helicase_C"/>
    <property type="match status" value="1"/>
</dbReference>
<dbReference type="Pfam" id="PF04851">
    <property type="entry name" value="ResIII"/>
    <property type="match status" value="1"/>
</dbReference>
<dbReference type="InterPro" id="IPR014001">
    <property type="entry name" value="Helicase_ATP-bd"/>
</dbReference>
<dbReference type="InterPro" id="IPR001650">
    <property type="entry name" value="Helicase_C-like"/>
</dbReference>
<dbReference type="SMART" id="SM00490">
    <property type="entry name" value="HELICc"/>
    <property type="match status" value="1"/>
</dbReference>
<dbReference type="InterPro" id="IPR036265">
    <property type="entry name" value="HIT-like_sf"/>
</dbReference>
<sequence>MLPPESPFFDVPRSEWIAANRSAFAIWDAYPVSPGHALVITRRQISDWWEATPDERADLLALVDDVRTAILGVHQPGGFNVGFNAGQAAGQTIDHLHIHVIPRYIGDVTEPRGGVRHVIPERGNYLAPSAGTDIASSAPILVDGQVRMLLPELVQHLRTVEFDHIDIVVSFIKQSGLTQIDGALLDALERGAQVRILTTDYLGLTEPAALARLHDLEADYPDKLGVRVFHDPEVSFHPKAYLFYSSRGGAEAAFVGSSNLSGSGLAGGIEWNLLVGSIGEVKDRFLVLWLDRRSLPLTDALIAAYQPAPPHVPAVVEVIEQPALPPEPRPIQREALDALVQTRNDDFRAGMVTMATGLGKTWLAAFDVARPEFHRVLFVAHREEILKQSRDVFRLVMPTATLGLYYGEEKRPDADIVFASVQTLSRHLGVFAPDAFDYIVVDEFHHAAATSYRKVLDHFTPRFLLGLTATPDRMDGADLLALCADNLVYQCDLVEGIRRQELVPFHYWGVADPVDFEPIPWRGGRFDPAALEAAVATQERAQASYDEWLSRRGSRTLAFCASMHHADFTAEFFRERGVRAVSVHSGPSSAPRHESLDELRAGDLDVIFTVDLFNEGLDVPDIDTVLMLRPTESSIIFLQQLGRGLRTREGKDGLTVIDFIGNHRSFLMKPRTLLSLARGETPTMLQVFTAMTNKEFDLPPGCSIDYELGVVDMLRELTRSTARDAIEEYCRSHFEDEGLRPTAAQAFRAGHDPSAVTAKYGSWFGFLRAVDLLGRREAAAFDRYGEVLRGFQTESVTKSYKLVTVRSLIHDDALRTGVDITRNAETSREFLLADPRLARDVPVKEFPHLADAPANKWATYWRKWPISHLTGTGDSAPRPNALFRISGDRIEPTFDVDDESAEVFESMVAEIIDYRLANYVLNKEKSTTQLWRCRLAHADGEPVVRLDRRVHTDLPTGRVDVVADGIGYELSFDRGVVAFGSREGSTDNALPELLRDWFGRTAGHSHTHDAVEFERVDGTLLLRPAADSESGDGAVDQVPLFSNYDVAFRPGAQQSWHGHASTEIPIRRSSGRDLSPAKHFVCFATHDSTDESGQRIRRGDPLLFEWLSGDATPELIGETVLVGGADDPGAGFLKVMDRSAVALSGVQPIARLMAKLDQAEVNPLQDRIGEQCKSTQVPPLYGLVHNPGNWQQGHVSLDEYAVLLVTLEPRADRSQYLGRFEARDVFEWSSQASTAADGKKGREILESLETGKPIELWMRQKSTHPFSYLGRVAPLSHKGSRPMLVTFRLMTPLSGELESRLGVKFKE</sequence>
<dbReference type="EMBL" id="JANDBD010000007">
    <property type="protein sequence ID" value="MCP9274049.1"/>
    <property type="molecule type" value="Genomic_DNA"/>
</dbReference>
<dbReference type="PANTHER" id="PTHR47962">
    <property type="entry name" value="ATP-DEPENDENT HELICASE LHR-RELATED-RELATED"/>
    <property type="match status" value="1"/>
</dbReference>
<dbReference type="InterPro" id="IPR019808">
    <property type="entry name" value="Histidine_triad_CS"/>
</dbReference>
<name>A0ABT1M752_9MYCO</name>
<dbReference type="Gene3D" id="3.30.870.10">
    <property type="entry name" value="Endonuclease Chain A"/>
    <property type="match status" value="1"/>
</dbReference>
<dbReference type="Pfam" id="PF11907">
    <property type="entry name" value="DUF3427"/>
    <property type="match status" value="1"/>
</dbReference>
<dbReference type="CDD" id="cd18799">
    <property type="entry name" value="SF2_C_EcoAI-like"/>
    <property type="match status" value="1"/>
</dbReference>
<evidence type="ECO:0000256" key="1">
    <source>
        <dbReference type="PROSITE-ProRule" id="PRU00464"/>
    </source>
</evidence>
<dbReference type="CDD" id="cd18032">
    <property type="entry name" value="DEXHc_RE_I_III_res"/>
    <property type="match status" value="1"/>
</dbReference>
<dbReference type="RefSeq" id="WP_255061395.1">
    <property type="nucleotide sequence ID" value="NZ_JANDBD010000007.1"/>
</dbReference>
<dbReference type="InterPro" id="IPR027417">
    <property type="entry name" value="P-loop_NTPase"/>
</dbReference>
<dbReference type="InterPro" id="IPR025202">
    <property type="entry name" value="PLD-like_dom"/>
</dbReference>
<gene>
    <name evidence="5" type="ORF">NM203_17820</name>
</gene>
<dbReference type="Pfam" id="PF01230">
    <property type="entry name" value="HIT"/>
    <property type="match status" value="1"/>
</dbReference>
<proteinExistence type="predicted"/>
<feature type="short sequence motif" description="Histidine triad motif" evidence="1">
    <location>
        <begin position="95"/>
        <end position="99"/>
    </location>
</feature>
<dbReference type="InterPro" id="IPR052511">
    <property type="entry name" value="ATP-dep_Helicase"/>
</dbReference>
<dbReference type="Gene3D" id="3.30.428.10">
    <property type="entry name" value="HIT-like"/>
    <property type="match status" value="1"/>
</dbReference>
<dbReference type="PROSITE" id="PS00892">
    <property type="entry name" value="HIT_1"/>
    <property type="match status" value="1"/>
</dbReference>
<evidence type="ECO:0000313" key="5">
    <source>
        <dbReference type="EMBL" id="MCP9274049.1"/>
    </source>
</evidence>
<keyword evidence="6" id="KW-1185">Reference proteome</keyword>